<dbReference type="GO" id="GO:0000049">
    <property type="term" value="F:tRNA binding"/>
    <property type="evidence" value="ECO:0007669"/>
    <property type="project" value="TreeGrafter"/>
</dbReference>
<evidence type="ECO:0000256" key="4">
    <source>
        <dbReference type="ARBA" id="ARBA00022490"/>
    </source>
</evidence>
<dbReference type="PANTHER" id="PTHR17490:SF16">
    <property type="entry name" value="THREONYLCARBAMOYL-AMP SYNTHASE"/>
    <property type="match status" value="1"/>
</dbReference>
<dbReference type="RefSeq" id="WP_039122480.1">
    <property type="nucleotide sequence ID" value="NZ_AOJP01000012.1"/>
</dbReference>
<dbReference type="PATRIC" id="fig|1226633.4.peg.2152"/>
<sequence length="202" mass="21845">MEVKYKEIGEQIKKGALIIYPTDTVYGIGADMQSEEALRHLYQAKSRNFSSPLIALVDSVERISEIAYIDSKKEWLEKLSKAFWPGGLTVILPAKDCVPKIMISGGNTVGVRVPNHEMALEIIRAAGGILPTTSANISGEATPSSYQELSEAIKQKADIVIDGGVCPVGEASTILDFTKDSLQILRLGAITKEEIEAVIGKI</sequence>
<keyword evidence="5" id="KW-0808">Transferase</keyword>
<dbReference type="GO" id="GO:0003725">
    <property type="term" value="F:double-stranded RNA binding"/>
    <property type="evidence" value="ECO:0007669"/>
    <property type="project" value="InterPro"/>
</dbReference>
<dbReference type="GO" id="GO:0005524">
    <property type="term" value="F:ATP binding"/>
    <property type="evidence" value="ECO:0007669"/>
    <property type="project" value="UniProtKB-KW"/>
</dbReference>
<dbReference type="GO" id="GO:0061710">
    <property type="term" value="F:L-threonylcarbamoyladenylate synthase"/>
    <property type="evidence" value="ECO:0007669"/>
    <property type="project" value="UniProtKB-EC"/>
</dbReference>
<evidence type="ECO:0000256" key="5">
    <source>
        <dbReference type="ARBA" id="ARBA00022679"/>
    </source>
</evidence>
<evidence type="ECO:0000313" key="14">
    <source>
        <dbReference type="Proteomes" id="UP000031184"/>
    </source>
</evidence>
<keyword evidence="7" id="KW-0548">Nucleotidyltransferase</keyword>
<dbReference type="Pfam" id="PF01300">
    <property type="entry name" value="Sua5_yciO_yrdC"/>
    <property type="match status" value="1"/>
</dbReference>
<reference evidence="13 14" key="1">
    <citation type="submission" date="2013-08" db="EMBL/GenBank/DDBJ databases">
        <title>An opportunistic ruminal bacterium that causes liver abscesses in cattle.</title>
        <authorList>
            <person name="Benahmed F.H."/>
            <person name="Rasmussen M."/>
            <person name="Harbottle H."/>
            <person name="Soppet D."/>
            <person name="Nagaraja T.G."/>
            <person name="Davidson M."/>
        </authorList>
    </citation>
    <scope>NUCLEOTIDE SEQUENCE [LARGE SCALE GENOMIC DNA]</scope>
    <source>
        <strain evidence="13 14">B35</strain>
    </source>
</reference>
<comment type="catalytic activity">
    <reaction evidence="11">
        <text>L-threonine + hydrogencarbonate + ATP = L-threonylcarbamoyladenylate + diphosphate + H2O</text>
        <dbReference type="Rhea" id="RHEA:36407"/>
        <dbReference type="ChEBI" id="CHEBI:15377"/>
        <dbReference type="ChEBI" id="CHEBI:17544"/>
        <dbReference type="ChEBI" id="CHEBI:30616"/>
        <dbReference type="ChEBI" id="CHEBI:33019"/>
        <dbReference type="ChEBI" id="CHEBI:57926"/>
        <dbReference type="ChEBI" id="CHEBI:73682"/>
        <dbReference type="EC" id="2.7.7.87"/>
    </reaction>
</comment>
<dbReference type="InterPro" id="IPR006070">
    <property type="entry name" value="Sua5-like_dom"/>
</dbReference>
<comment type="subcellular location">
    <subcellularLocation>
        <location evidence="1">Cytoplasm</location>
    </subcellularLocation>
</comment>
<dbReference type="Gene3D" id="3.90.870.10">
    <property type="entry name" value="DHBP synthase"/>
    <property type="match status" value="1"/>
</dbReference>
<evidence type="ECO:0000256" key="11">
    <source>
        <dbReference type="ARBA" id="ARBA00048366"/>
    </source>
</evidence>
<evidence type="ECO:0000256" key="10">
    <source>
        <dbReference type="ARBA" id="ARBA00029774"/>
    </source>
</evidence>
<accession>A0A017H2G2</accession>
<evidence type="ECO:0000256" key="1">
    <source>
        <dbReference type="ARBA" id="ARBA00004496"/>
    </source>
</evidence>
<evidence type="ECO:0000256" key="6">
    <source>
        <dbReference type="ARBA" id="ARBA00022694"/>
    </source>
</evidence>
<comment type="caution">
    <text evidence="13">The sequence shown here is derived from an EMBL/GenBank/DDBJ whole genome shotgun (WGS) entry which is preliminary data.</text>
</comment>
<proteinExistence type="inferred from homology"/>
<dbReference type="GO" id="GO:0008033">
    <property type="term" value="P:tRNA processing"/>
    <property type="evidence" value="ECO:0007669"/>
    <property type="project" value="UniProtKB-KW"/>
</dbReference>
<dbReference type="PANTHER" id="PTHR17490">
    <property type="entry name" value="SUA5"/>
    <property type="match status" value="1"/>
</dbReference>
<evidence type="ECO:0000256" key="7">
    <source>
        <dbReference type="ARBA" id="ARBA00022695"/>
    </source>
</evidence>
<dbReference type="NCBIfam" id="TIGR00057">
    <property type="entry name" value="L-threonylcarbamoyladenylate synthase"/>
    <property type="match status" value="1"/>
</dbReference>
<dbReference type="GO" id="GO:0006450">
    <property type="term" value="P:regulation of translational fidelity"/>
    <property type="evidence" value="ECO:0007669"/>
    <property type="project" value="TreeGrafter"/>
</dbReference>
<keyword evidence="8" id="KW-0547">Nucleotide-binding</keyword>
<keyword evidence="4" id="KW-0963">Cytoplasm</keyword>
<evidence type="ECO:0000256" key="2">
    <source>
        <dbReference type="ARBA" id="ARBA00007663"/>
    </source>
</evidence>
<dbReference type="AlphaFoldDB" id="A0A017H2G2"/>
<evidence type="ECO:0000256" key="3">
    <source>
        <dbReference type="ARBA" id="ARBA00012584"/>
    </source>
</evidence>
<evidence type="ECO:0000313" key="13">
    <source>
        <dbReference type="EMBL" id="KID48387.1"/>
    </source>
</evidence>
<name>A0A017H2G2_9FUSO</name>
<dbReference type="InterPro" id="IPR017945">
    <property type="entry name" value="DHBP_synth_RibB-like_a/b_dom"/>
</dbReference>
<keyword evidence="9" id="KW-0067">ATP-binding</keyword>
<evidence type="ECO:0000259" key="12">
    <source>
        <dbReference type="PROSITE" id="PS51163"/>
    </source>
</evidence>
<dbReference type="Proteomes" id="UP000031184">
    <property type="component" value="Unassembled WGS sequence"/>
</dbReference>
<dbReference type="EC" id="2.7.7.87" evidence="3"/>
<dbReference type="SUPFAM" id="SSF55821">
    <property type="entry name" value="YrdC/RibB"/>
    <property type="match status" value="1"/>
</dbReference>
<evidence type="ECO:0000256" key="8">
    <source>
        <dbReference type="ARBA" id="ARBA00022741"/>
    </source>
</evidence>
<dbReference type="OrthoDB" id="9814580at2"/>
<keyword evidence="6" id="KW-0819">tRNA processing</keyword>
<dbReference type="GO" id="GO:0005737">
    <property type="term" value="C:cytoplasm"/>
    <property type="evidence" value="ECO:0007669"/>
    <property type="project" value="UniProtKB-SubCell"/>
</dbReference>
<dbReference type="InterPro" id="IPR050156">
    <property type="entry name" value="TC-AMP_synthase_SUA5"/>
</dbReference>
<feature type="domain" description="YrdC-like" evidence="12">
    <location>
        <begin position="2"/>
        <end position="190"/>
    </location>
</feature>
<evidence type="ECO:0000256" key="9">
    <source>
        <dbReference type="ARBA" id="ARBA00022840"/>
    </source>
</evidence>
<organism evidence="13 14">
    <name type="scientific">Fusobacterium necrophorum subsp. funduliforme B35</name>
    <dbReference type="NCBI Taxonomy" id="1226633"/>
    <lineage>
        <taxon>Bacteria</taxon>
        <taxon>Fusobacteriati</taxon>
        <taxon>Fusobacteriota</taxon>
        <taxon>Fusobacteriia</taxon>
        <taxon>Fusobacteriales</taxon>
        <taxon>Fusobacteriaceae</taxon>
        <taxon>Fusobacterium</taxon>
    </lineage>
</organism>
<protein>
    <recommendedName>
        <fullName evidence="10">L-threonylcarbamoyladenylate synthase</fullName>
        <ecNumber evidence="3">2.7.7.87</ecNumber>
    </recommendedName>
    <alternativeName>
        <fullName evidence="10">L-threonylcarbamoyladenylate synthase</fullName>
    </alternativeName>
</protein>
<gene>
    <name evidence="13" type="ORF">C095_10605</name>
</gene>
<comment type="similarity">
    <text evidence="2">Belongs to the SUA5 family.</text>
</comment>
<dbReference type="EMBL" id="AUZI01000026">
    <property type="protein sequence ID" value="KID48387.1"/>
    <property type="molecule type" value="Genomic_DNA"/>
</dbReference>
<dbReference type="PROSITE" id="PS51163">
    <property type="entry name" value="YRDC"/>
    <property type="match status" value="1"/>
</dbReference>